<proteinExistence type="predicted"/>
<dbReference type="InterPro" id="IPR002933">
    <property type="entry name" value="Peptidase_M20"/>
</dbReference>
<dbReference type="InterPro" id="IPR001261">
    <property type="entry name" value="ArgE/DapE_CS"/>
</dbReference>
<accession>A0A5K7Z3P0</accession>
<evidence type="ECO:0000313" key="8">
    <source>
        <dbReference type="Proteomes" id="UP000427769"/>
    </source>
</evidence>
<dbReference type="Pfam" id="PF07687">
    <property type="entry name" value="M20_dimer"/>
    <property type="match status" value="1"/>
</dbReference>
<evidence type="ECO:0000256" key="1">
    <source>
        <dbReference type="ARBA" id="ARBA00001947"/>
    </source>
</evidence>
<dbReference type="SUPFAM" id="SSF53187">
    <property type="entry name" value="Zn-dependent exopeptidases"/>
    <property type="match status" value="1"/>
</dbReference>
<dbReference type="PANTHER" id="PTHR43808:SF9">
    <property type="entry name" value="BLL0789 PROTEIN"/>
    <property type="match status" value="1"/>
</dbReference>
<dbReference type="Gene3D" id="3.30.70.360">
    <property type="match status" value="1"/>
</dbReference>
<keyword evidence="8" id="KW-1185">Reference proteome</keyword>
<protein>
    <submittedName>
        <fullName evidence="7">Peptidase M20</fullName>
    </submittedName>
</protein>
<dbReference type="Proteomes" id="UP000427769">
    <property type="component" value="Chromosome"/>
</dbReference>
<sequence length="394" mass="41850">MAMDEWLRTYLGTHRSQMFDLLRQLVCINSGSHNKPGVDAVGRVIANALADCDLTLDVIEIKPVGNPLVFRTPCPPTETGQVLLVGHMDTVFPADTDFRNYREDADRAYGPGVIDMKGGLVAGIFALKALSEANLLQRLPLSFVLNSDEEIGSKQSKALIRREAEKSVCAFVLEGGGLNGEVVTGRKGNLSARLTVAGRAGHAAFAGPDKTSAIVEMAHKILAIEALNDFSAGILANAGTVTGGIGPNTVAERAEALLDFRFVQPEDEDRLKTKLSQICAQIMVPGAAAELEIVSGRPPMPGSEANQALYDRVDRIADRLGIAIRPEFRSGVSDANFIAQTGTPVLDGLGPIGAGDHSPEEYMLKESLSQRTLLLATILADLSGGEKPGPEDIG</sequence>
<keyword evidence="3" id="KW-0378">Hydrolase</keyword>
<dbReference type="EMBL" id="AP021875">
    <property type="protein sequence ID" value="BBO76366.1"/>
    <property type="molecule type" value="Genomic_DNA"/>
</dbReference>
<dbReference type="InterPro" id="IPR050072">
    <property type="entry name" value="Peptidase_M20A"/>
</dbReference>
<feature type="active site" description="Proton acceptor" evidence="5">
    <location>
        <position position="149"/>
    </location>
</feature>
<dbReference type="PANTHER" id="PTHR43808">
    <property type="entry name" value="ACETYLORNITHINE DEACETYLASE"/>
    <property type="match status" value="1"/>
</dbReference>
<evidence type="ECO:0000259" key="6">
    <source>
        <dbReference type="Pfam" id="PF07687"/>
    </source>
</evidence>
<dbReference type="InterPro" id="IPR011650">
    <property type="entry name" value="Peptidase_M20_dimer"/>
</dbReference>
<dbReference type="CDD" id="cd03885">
    <property type="entry name" value="M20_CPDG2"/>
    <property type="match status" value="1"/>
</dbReference>
<dbReference type="AlphaFoldDB" id="A0A5K7Z3P0"/>
<organism evidence="7 8">
    <name type="scientific">Desulfosarcina widdelii</name>
    <dbReference type="NCBI Taxonomy" id="947919"/>
    <lineage>
        <taxon>Bacteria</taxon>
        <taxon>Pseudomonadati</taxon>
        <taxon>Thermodesulfobacteriota</taxon>
        <taxon>Desulfobacteria</taxon>
        <taxon>Desulfobacterales</taxon>
        <taxon>Desulfosarcinaceae</taxon>
        <taxon>Desulfosarcina</taxon>
    </lineage>
</organism>
<dbReference type="OrthoDB" id="9809784at2"/>
<reference evidence="7 8" key="1">
    <citation type="submission" date="2019-11" db="EMBL/GenBank/DDBJ databases">
        <title>Comparative genomics of hydrocarbon-degrading Desulfosarcina strains.</title>
        <authorList>
            <person name="Watanabe M."/>
            <person name="Kojima H."/>
            <person name="Fukui M."/>
        </authorList>
    </citation>
    <scope>NUCLEOTIDE SEQUENCE [LARGE SCALE GENOMIC DNA]</scope>
    <source>
        <strain evidence="7 8">PP31</strain>
    </source>
</reference>
<dbReference type="InterPro" id="IPR017150">
    <property type="entry name" value="Pept_M20_glutamate_carboxypep"/>
</dbReference>
<dbReference type="PIRSF" id="PIRSF037238">
    <property type="entry name" value="Carboxypeptidase_G2"/>
    <property type="match status" value="1"/>
</dbReference>
<keyword evidence="2" id="KW-0479">Metal-binding</keyword>
<dbReference type="InterPro" id="IPR036264">
    <property type="entry name" value="Bact_exopeptidase_dim_dom"/>
</dbReference>
<dbReference type="Pfam" id="PF01546">
    <property type="entry name" value="Peptidase_M20"/>
    <property type="match status" value="1"/>
</dbReference>
<keyword evidence="4" id="KW-0862">Zinc</keyword>
<gene>
    <name evidence="7" type="ORF">DSCW_37830</name>
</gene>
<evidence type="ECO:0000256" key="3">
    <source>
        <dbReference type="ARBA" id="ARBA00022801"/>
    </source>
</evidence>
<feature type="domain" description="Peptidase M20 dimerisation" evidence="6">
    <location>
        <begin position="184"/>
        <end position="283"/>
    </location>
</feature>
<dbReference type="RefSeq" id="WP_155305196.1">
    <property type="nucleotide sequence ID" value="NZ_AP021875.1"/>
</dbReference>
<comment type="cofactor">
    <cofactor evidence="1">
        <name>Zn(2+)</name>
        <dbReference type="ChEBI" id="CHEBI:29105"/>
    </cofactor>
</comment>
<dbReference type="Gene3D" id="3.40.630.10">
    <property type="entry name" value="Zn peptidases"/>
    <property type="match status" value="1"/>
</dbReference>
<dbReference type="KEGG" id="dwd:DSCW_37830"/>
<evidence type="ECO:0000256" key="4">
    <source>
        <dbReference type="ARBA" id="ARBA00022833"/>
    </source>
</evidence>
<feature type="active site" evidence="5">
    <location>
        <position position="89"/>
    </location>
</feature>
<name>A0A5K7Z3P0_9BACT</name>
<dbReference type="PROSITE" id="PS00758">
    <property type="entry name" value="ARGE_DAPE_CPG2_1"/>
    <property type="match status" value="1"/>
</dbReference>
<dbReference type="SUPFAM" id="SSF55031">
    <property type="entry name" value="Bacterial exopeptidase dimerisation domain"/>
    <property type="match status" value="1"/>
</dbReference>
<evidence type="ECO:0000313" key="7">
    <source>
        <dbReference type="EMBL" id="BBO76366.1"/>
    </source>
</evidence>
<evidence type="ECO:0000256" key="2">
    <source>
        <dbReference type="ARBA" id="ARBA00022723"/>
    </source>
</evidence>
<dbReference type="GO" id="GO:0016787">
    <property type="term" value="F:hydrolase activity"/>
    <property type="evidence" value="ECO:0007669"/>
    <property type="project" value="UniProtKB-KW"/>
</dbReference>
<dbReference type="GO" id="GO:0046872">
    <property type="term" value="F:metal ion binding"/>
    <property type="evidence" value="ECO:0007669"/>
    <property type="project" value="UniProtKB-KW"/>
</dbReference>
<evidence type="ECO:0000256" key="5">
    <source>
        <dbReference type="PIRSR" id="PIRSR037238-1"/>
    </source>
</evidence>